<feature type="region of interest" description="Disordered" evidence="1">
    <location>
        <begin position="1"/>
        <end position="23"/>
    </location>
</feature>
<reference evidence="2" key="1">
    <citation type="submission" date="2018-05" db="EMBL/GenBank/DDBJ databases">
        <authorList>
            <person name="Lanie J.A."/>
            <person name="Ng W.-L."/>
            <person name="Kazmierczak K.M."/>
            <person name="Andrzejewski T.M."/>
            <person name="Davidsen T.M."/>
            <person name="Wayne K.J."/>
            <person name="Tettelin H."/>
            <person name="Glass J.I."/>
            <person name="Rusch D."/>
            <person name="Podicherti R."/>
            <person name="Tsui H.-C.T."/>
            <person name="Winkler M.E."/>
        </authorList>
    </citation>
    <scope>NUCLEOTIDE SEQUENCE</scope>
</reference>
<feature type="non-terminal residue" evidence="2">
    <location>
        <position position="23"/>
    </location>
</feature>
<evidence type="ECO:0000313" key="2">
    <source>
        <dbReference type="EMBL" id="SVB80311.1"/>
    </source>
</evidence>
<dbReference type="AlphaFoldDB" id="A0A382H1J8"/>
<protein>
    <submittedName>
        <fullName evidence="2">Uncharacterized protein</fullName>
    </submittedName>
</protein>
<gene>
    <name evidence="2" type="ORF">METZ01_LOCUS233165</name>
</gene>
<proteinExistence type="predicted"/>
<dbReference type="EMBL" id="UINC01058261">
    <property type="protein sequence ID" value="SVB80311.1"/>
    <property type="molecule type" value="Genomic_DNA"/>
</dbReference>
<name>A0A382H1J8_9ZZZZ</name>
<sequence length="23" mass="2548">MGDERRGRKLDSDIFQGGQEPVG</sequence>
<organism evidence="2">
    <name type="scientific">marine metagenome</name>
    <dbReference type="NCBI Taxonomy" id="408172"/>
    <lineage>
        <taxon>unclassified sequences</taxon>
        <taxon>metagenomes</taxon>
        <taxon>ecological metagenomes</taxon>
    </lineage>
</organism>
<feature type="compositionally biased region" description="Basic and acidic residues" evidence="1">
    <location>
        <begin position="1"/>
        <end position="12"/>
    </location>
</feature>
<accession>A0A382H1J8</accession>
<evidence type="ECO:0000256" key="1">
    <source>
        <dbReference type="SAM" id="MobiDB-lite"/>
    </source>
</evidence>